<evidence type="ECO:0000259" key="9">
    <source>
        <dbReference type="PROSITE" id="PS50110"/>
    </source>
</evidence>
<evidence type="ECO:0000313" key="11">
    <source>
        <dbReference type="Proteomes" id="UP000183047"/>
    </source>
</evidence>
<dbReference type="PANTHER" id="PTHR43214:SF40">
    <property type="entry name" value="TRANSCRIPTIONAL REGULATORY PROTEIN LNRK"/>
    <property type="match status" value="1"/>
</dbReference>
<feature type="domain" description="HTH luxR-type" evidence="8">
    <location>
        <begin position="160"/>
        <end position="225"/>
    </location>
</feature>
<organism evidence="10 11">
    <name type="scientific">Butyrivibrio hungatei</name>
    <dbReference type="NCBI Taxonomy" id="185008"/>
    <lineage>
        <taxon>Bacteria</taxon>
        <taxon>Bacillati</taxon>
        <taxon>Bacillota</taxon>
        <taxon>Clostridia</taxon>
        <taxon>Lachnospirales</taxon>
        <taxon>Lachnospiraceae</taxon>
        <taxon>Butyrivibrio</taxon>
    </lineage>
</organism>
<dbReference type="Proteomes" id="UP000183047">
    <property type="component" value="Unassembled WGS sequence"/>
</dbReference>
<dbReference type="GO" id="GO:0003677">
    <property type="term" value="F:DNA binding"/>
    <property type="evidence" value="ECO:0007669"/>
    <property type="project" value="UniProtKB-KW"/>
</dbReference>
<comment type="function">
    <text evidence="6">May play the central regulatory role in sporulation. It may be an element of the effector pathway responsible for the activation of sporulation genes in response to nutritional stress. Spo0A may act in concert with spo0H (a sigma factor) to control the expression of some genes that are critical to the sporulation process.</text>
</comment>
<dbReference type="CDD" id="cd06170">
    <property type="entry name" value="LuxR_C_like"/>
    <property type="match status" value="1"/>
</dbReference>
<dbReference type="PROSITE" id="PS50110">
    <property type="entry name" value="RESPONSE_REGULATORY"/>
    <property type="match status" value="1"/>
</dbReference>
<dbReference type="SMART" id="SM00421">
    <property type="entry name" value="HTH_LUXR"/>
    <property type="match status" value="1"/>
</dbReference>
<dbReference type="SUPFAM" id="SSF46894">
    <property type="entry name" value="C-terminal effector domain of the bipartite response regulators"/>
    <property type="match status" value="1"/>
</dbReference>
<evidence type="ECO:0000313" key="10">
    <source>
        <dbReference type="EMBL" id="SCY44003.1"/>
    </source>
</evidence>
<feature type="modified residue" description="4-aspartylphosphate" evidence="7">
    <location>
        <position position="67"/>
    </location>
</feature>
<dbReference type="PANTHER" id="PTHR43214">
    <property type="entry name" value="TWO-COMPONENT RESPONSE REGULATOR"/>
    <property type="match status" value="1"/>
</dbReference>
<evidence type="ECO:0000256" key="1">
    <source>
        <dbReference type="ARBA" id="ARBA00018672"/>
    </source>
</evidence>
<sequence length="227" mass="25272">MATNDNKGNKDNKDKKILLIDDDELITVALETIINSEEGFTIVGKGGSGREGVELYDKLSPDLLLMDIRMADMNGLEAAEEILKKHKDAVILFLTTFSDDEYIVKALKLGVRGYLLKQDYKSLTSALKAAMSGQSVFGGAIVDKIPTLMNVPAAAGESQFDYRSKDITEKEYEVIQLVAEGYSNKEIAGKLFLSEGTVRNYRSVILEKLELRDRTQLAIFYLKNCEK</sequence>
<dbReference type="CDD" id="cd17535">
    <property type="entry name" value="REC_NarL-like"/>
    <property type="match status" value="1"/>
</dbReference>
<dbReference type="InterPro" id="IPR000792">
    <property type="entry name" value="Tscrpt_reg_LuxR_C"/>
</dbReference>
<evidence type="ECO:0000259" key="8">
    <source>
        <dbReference type="PROSITE" id="PS50043"/>
    </source>
</evidence>
<dbReference type="SMART" id="SM00448">
    <property type="entry name" value="REC"/>
    <property type="match status" value="1"/>
</dbReference>
<dbReference type="Pfam" id="PF00196">
    <property type="entry name" value="GerE"/>
    <property type="match status" value="1"/>
</dbReference>
<dbReference type="Gene3D" id="3.40.50.2300">
    <property type="match status" value="1"/>
</dbReference>
<dbReference type="GO" id="GO:0000160">
    <property type="term" value="P:phosphorelay signal transduction system"/>
    <property type="evidence" value="ECO:0007669"/>
    <property type="project" value="InterPro"/>
</dbReference>
<dbReference type="RefSeq" id="WP_074463038.1">
    <property type="nucleotide sequence ID" value="NZ_FMUR01000017.1"/>
</dbReference>
<dbReference type="EMBL" id="FMUR01000017">
    <property type="protein sequence ID" value="SCY44003.1"/>
    <property type="molecule type" value="Genomic_DNA"/>
</dbReference>
<keyword evidence="3" id="KW-0805">Transcription regulation</keyword>
<dbReference type="SUPFAM" id="SSF52172">
    <property type="entry name" value="CheY-like"/>
    <property type="match status" value="1"/>
</dbReference>
<evidence type="ECO:0000256" key="7">
    <source>
        <dbReference type="PROSITE-ProRule" id="PRU00169"/>
    </source>
</evidence>
<dbReference type="GO" id="GO:0006355">
    <property type="term" value="P:regulation of DNA-templated transcription"/>
    <property type="evidence" value="ECO:0007669"/>
    <property type="project" value="InterPro"/>
</dbReference>
<keyword evidence="2 7" id="KW-0597">Phosphoprotein</keyword>
<proteinExistence type="predicted"/>
<keyword evidence="5" id="KW-0804">Transcription</keyword>
<evidence type="ECO:0000256" key="2">
    <source>
        <dbReference type="ARBA" id="ARBA00022553"/>
    </source>
</evidence>
<dbReference type="AlphaFoldDB" id="A0A1G5FXK6"/>
<dbReference type="InterPro" id="IPR011006">
    <property type="entry name" value="CheY-like_superfamily"/>
</dbReference>
<accession>A0A1G5FXK6</accession>
<evidence type="ECO:0000256" key="3">
    <source>
        <dbReference type="ARBA" id="ARBA00023015"/>
    </source>
</evidence>
<evidence type="ECO:0000256" key="6">
    <source>
        <dbReference type="ARBA" id="ARBA00024867"/>
    </source>
</evidence>
<dbReference type="PRINTS" id="PR00038">
    <property type="entry name" value="HTHLUXR"/>
</dbReference>
<reference evidence="11" key="1">
    <citation type="submission" date="2016-10" db="EMBL/GenBank/DDBJ databases">
        <authorList>
            <person name="Varghese N."/>
            <person name="Submissions S."/>
        </authorList>
    </citation>
    <scope>NUCLEOTIDE SEQUENCE [LARGE SCALE GENOMIC DNA]</scope>
    <source>
        <strain evidence="11">XBD2006</strain>
    </source>
</reference>
<dbReference type="InterPro" id="IPR016032">
    <property type="entry name" value="Sig_transdc_resp-reg_C-effctor"/>
</dbReference>
<name>A0A1G5FXK6_9FIRM</name>
<dbReference type="InterPro" id="IPR001789">
    <property type="entry name" value="Sig_transdc_resp-reg_receiver"/>
</dbReference>
<evidence type="ECO:0000256" key="4">
    <source>
        <dbReference type="ARBA" id="ARBA00023125"/>
    </source>
</evidence>
<keyword evidence="11" id="KW-1185">Reference proteome</keyword>
<dbReference type="OrthoDB" id="9779069at2"/>
<dbReference type="InterPro" id="IPR039420">
    <property type="entry name" value="WalR-like"/>
</dbReference>
<dbReference type="InterPro" id="IPR058245">
    <property type="entry name" value="NreC/VraR/RcsB-like_REC"/>
</dbReference>
<evidence type="ECO:0000256" key="5">
    <source>
        <dbReference type="ARBA" id="ARBA00023163"/>
    </source>
</evidence>
<feature type="domain" description="Response regulatory" evidence="9">
    <location>
        <begin position="16"/>
        <end position="132"/>
    </location>
</feature>
<dbReference type="PROSITE" id="PS50043">
    <property type="entry name" value="HTH_LUXR_2"/>
    <property type="match status" value="1"/>
</dbReference>
<dbReference type="Pfam" id="PF00072">
    <property type="entry name" value="Response_reg"/>
    <property type="match status" value="1"/>
</dbReference>
<protein>
    <recommendedName>
        <fullName evidence="1">Stage 0 sporulation protein A homolog</fullName>
    </recommendedName>
</protein>
<gene>
    <name evidence="10" type="ORF">SAMN02910451_02609</name>
</gene>
<keyword evidence="4 10" id="KW-0238">DNA-binding</keyword>